<sequence length="112" mass="11788">MNSQLFLSLLILVTVALNTTAQTFLKLGAGQNPLNVYLIGGICLYGLSTVFYVLVLGKLNLSIVYPVVIGLTILGTVIAGSTIFREKVSIGQWLGVGLLLSGICAIAFAKNS</sequence>
<dbReference type="GO" id="GO:0022857">
    <property type="term" value="F:transmembrane transporter activity"/>
    <property type="evidence" value="ECO:0007669"/>
    <property type="project" value="InterPro"/>
</dbReference>
<feature type="transmembrane region" description="Helical" evidence="7">
    <location>
        <begin position="63"/>
        <end position="84"/>
    </location>
</feature>
<comment type="subcellular location">
    <subcellularLocation>
        <location evidence="1 6">Cell membrane</location>
        <topology evidence="1 6">Multi-pass membrane protein</topology>
    </subcellularLocation>
</comment>
<feature type="transmembrane region" description="Helical" evidence="7">
    <location>
        <begin position="90"/>
        <end position="109"/>
    </location>
</feature>
<dbReference type="EMBL" id="JAALHA020000001">
    <property type="protein sequence ID" value="MDR9893133.1"/>
    <property type="molecule type" value="Genomic_DNA"/>
</dbReference>
<keyword evidence="5 7" id="KW-0472">Membrane</keyword>
<keyword evidence="9" id="KW-1185">Reference proteome</keyword>
<proteinExistence type="inferred from homology"/>
<keyword evidence="4 7" id="KW-1133">Transmembrane helix</keyword>
<feature type="transmembrane region" description="Helical" evidence="7">
    <location>
        <begin position="37"/>
        <end position="56"/>
    </location>
</feature>
<dbReference type="InterPro" id="IPR037185">
    <property type="entry name" value="EmrE-like"/>
</dbReference>
<protein>
    <submittedName>
        <fullName evidence="8">SMR family transporter</fullName>
    </submittedName>
</protein>
<dbReference type="RefSeq" id="WP_208340964.1">
    <property type="nucleotide sequence ID" value="NZ_CAWQFN010000771.1"/>
</dbReference>
<evidence type="ECO:0000256" key="6">
    <source>
        <dbReference type="RuleBase" id="RU003942"/>
    </source>
</evidence>
<dbReference type="Gene3D" id="1.10.3730.20">
    <property type="match status" value="1"/>
</dbReference>
<name>A0AAP5M826_9CYAN</name>
<evidence type="ECO:0000313" key="9">
    <source>
        <dbReference type="Proteomes" id="UP000667802"/>
    </source>
</evidence>
<dbReference type="Pfam" id="PF00893">
    <property type="entry name" value="Multi_Drug_Res"/>
    <property type="match status" value="1"/>
</dbReference>
<keyword evidence="2" id="KW-1003">Cell membrane</keyword>
<dbReference type="PANTHER" id="PTHR30561">
    <property type="entry name" value="SMR FAMILY PROTON-DEPENDENT DRUG EFFLUX TRANSPORTER SUGE"/>
    <property type="match status" value="1"/>
</dbReference>
<evidence type="ECO:0000256" key="1">
    <source>
        <dbReference type="ARBA" id="ARBA00004651"/>
    </source>
</evidence>
<evidence type="ECO:0000313" key="8">
    <source>
        <dbReference type="EMBL" id="MDR9893133.1"/>
    </source>
</evidence>
<gene>
    <name evidence="8" type="ORF">G7B40_000850</name>
</gene>
<dbReference type="InterPro" id="IPR045324">
    <property type="entry name" value="Small_multidrug_res"/>
</dbReference>
<dbReference type="PANTHER" id="PTHR30561:SF9">
    <property type="entry name" value="4-AMINO-4-DEOXY-L-ARABINOSE-PHOSPHOUNDECAPRENOL FLIPPASE SUBUNIT ARNF-RELATED"/>
    <property type="match status" value="1"/>
</dbReference>
<dbReference type="GO" id="GO:0005886">
    <property type="term" value="C:plasma membrane"/>
    <property type="evidence" value="ECO:0007669"/>
    <property type="project" value="UniProtKB-SubCell"/>
</dbReference>
<accession>A0AAP5M826</accession>
<dbReference type="InterPro" id="IPR000390">
    <property type="entry name" value="Small_drug/metabolite_transptr"/>
</dbReference>
<comment type="caution">
    <text evidence="8">The sequence shown here is derived from an EMBL/GenBank/DDBJ whole genome shotgun (WGS) entry which is preliminary data.</text>
</comment>
<evidence type="ECO:0000256" key="3">
    <source>
        <dbReference type="ARBA" id="ARBA00022692"/>
    </source>
</evidence>
<evidence type="ECO:0000256" key="2">
    <source>
        <dbReference type="ARBA" id="ARBA00022475"/>
    </source>
</evidence>
<reference evidence="9" key="1">
    <citation type="journal article" date="2021" name="Science">
        <title>Hunting the eagle killer: A cyanobacterial neurotoxin causes vacuolar myelinopathy.</title>
        <authorList>
            <person name="Breinlinger S."/>
            <person name="Phillips T.J."/>
            <person name="Haram B.N."/>
            <person name="Mares J."/>
            <person name="Martinez Yerena J.A."/>
            <person name="Hrouzek P."/>
            <person name="Sobotka R."/>
            <person name="Henderson W.M."/>
            <person name="Schmieder P."/>
            <person name="Williams S.M."/>
            <person name="Lauderdale J.D."/>
            <person name="Wilde H.D."/>
            <person name="Gerrin W."/>
            <person name="Kust A."/>
            <person name="Washington J.W."/>
            <person name="Wagner C."/>
            <person name="Geier B."/>
            <person name="Liebeke M."/>
            <person name="Enke H."/>
            <person name="Niedermeyer T.H.J."/>
            <person name="Wilde S.B."/>
        </authorList>
    </citation>
    <scope>NUCLEOTIDE SEQUENCE [LARGE SCALE GENOMIC DNA]</scope>
    <source>
        <strain evidence="9">Thurmond2011</strain>
    </source>
</reference>
<keyword evidence="3 6" id="KW-0812">Transmembrane</keyword>
<dbReference type="Proteomes" id="UP000667802">
    <property type="component" value="Unassembled WGS sequence"/>
</dbReference>
<organism evidence="8 9">
    <name type="scientific">Aetokthonos hydrillicola Thurmond2011</name>
    <dbReference type="NCBI Taxonomy" id="2712845"/>
    <lineage>
        <taxon>Bacteria</taxon>
        <taxon>Bacillati</taxon>
        <taxon>Cyanobacteriota</taxon>
        <taxon>Cyanophyceae</taxon>
        <taxon>Nostocales</taxon>
        <taxon>Hapalosiphonaceae</taxon>
        <taxon>Aetokthonos</taxon>
    </lineage>
</organism>
<evidence type="ECO:0000256" key="4">
    <source>
        <dbReference type="ARBA" id="ARBA00022989"/>
    </source>
</evidence>
<dbReference type="SUPFAM" id="SSF103481">
    <property type="entry name" value="Multidrug resistance efflux transporter EmrE"/>
    <property type="match status" value="1"/>
</dbReference>
<dbReference type="AlphaFoldDB" id="A0AAP5M826"/>
<evidence type="ECO:0000256" key="7">
    <source>
        <dbReference type="SAM" id="Phobius"/>
    </source>
</evidence>
<evidence type="ECO:0000256" key="5">
    <source>
        <dbReference type="ARBA" id="ARBA00023136"/>
    </source>
</evidence>
<comment type="similarity">
    <text evidence="6">Belongs to the drug/metabolite transporter (DMT) superfamily. Small multidrug resistance (SMR) (TC 2.A.7.1) family.</text>
</comment>